<protein>
    <submittedName>
        <fullName evidence="2">Uncharacterized protein</fullName>
    </submittedName>
</protein>
<dbReference type="AlphaFoldDB" id="A0AAV4AEC2"/>
<comment type="caution">
    <text evidence="2">The sequence shown here is derived from an EMBL/GenBank/DDBJ whole genome shotgun (WGS) entry which is preliminary data.</text>
</comment>
<organism evidence="2 3">
    <name type="scientific">Plakobranchus ocellatus</name>
    <dbReference type="NCBI Taxonomy" id="259542"/>
    <lineage>
        <taxon>Eukaryota</taxon>
        <taxon>Metazoa</taxon>
        <taxon>Spiralia</taxon>
        <taxon>Lophotrochozoa</taxon>
        <taxon>Mollusca</taxon>
        <taxon>Gastropoda</taxon>
        <taxon>Heterobranchia</taxon>
        <taxon>Euthyneura</taxon>
        <taxon>Panpulmonata</taxon>
        <taxon>Sacoglossa</taxon>
        <taxon>Placobranchoidea</taxon>
        <taxon>Plakobranchidae</taxon>
        <taxon>Plakobranchus</taxon>
    </lineage>
</organism>
<dbReference type="Proteomes" id="UP000735302">
    <property type="component" value="Unassembled WGS sequence"/>
</dbReference>
<evidence type="ECO:0000313" key="3">
    <source>
        <dbReference type="Proteomes" id="UP000735302"/>
    </source>
</evidence>
<accession>A0AAV4AEC2</accession>
<evidence type="ECO:0000313" key="2">
    <source>
        <dbReference type="EMBL" id="GFO06651.1"/>
    </source>
</evidence>
<proteinExistence type="predicted"/>
<keyword evidence="1" id="KW-0732">Signal</keyword>
<evidence type="ECO:0000256" key="1">
    <source>
        <dbReference type="SAM" id="SignalP"/>
    </source>
</evidence>
<gene>
    <name evidence="2" type="ORF">PoB_003315600</name>
</gene>
<dbReference type="EMBL" id="BLXT01003781">
    <property type="protein sequence ID" value="GFO06651.1"/>
    <property type="molecule type" value="Genomic_DNA"/>
</dbReference>
<name>A0AAV4AEC2_9GAST</name>
<reference evidence="2 3" key="1">
    <citation type="journal article" date="2021" name="Elife">
        <title>Chloroplast acquisition without the gene transfer in kleptoplastic sea slugs, Plakobranchus ocellatus.</title>
        <authorList>
            <person name="Maeda T."/>
            <person name="Takahashi S."/>
            <person name="Yoshida T."/>
            <person name="Shimamura S."/>
            <person name="Takaki Y."/>
            <person name="Nagai Y."/>
            <person name="Toyoda A."/>
            <person name="Suzuki Y."/>
            <person name="Arimoto A."/>
            <person name="Ishii H."/>
            <person name="Satoh N."/>
            <person name="Nishiyama T."/>
            <person name="Hasebe M."/>
            <person name="Maruyama T."/>
            <person name="Minagawa J."/>
            <person name="Obokata J."/>
            <person name="Shigenobu S."/>
        </authorList>
    </citation>
    <scope>NUCLEOTIDE SEQUENCE [LARGE SCALE GENOMIC DNA]</scope>
</reference>
<feature type="chain" id="PRO_5043674460" evidence="1">
    <location>
        <begin position="19"/>
        <end position="180"/>
    </location>
</feature>
<sequence>MYGTTLVLLNLLLGIITAQQPTPTLTPKTTPTVTPKTTATIVTNSSSFLCSEHFLVAGEDFVTFELVLSGNNSDYKMDVFDGPRFRIHNLVTEKGQTRVANSRPVCRPIVQPFPGVCVKRDLINTTGCSCERIRTQVFRIKALYRIRDINDTRGRILMRWPSLMRGDIVKYYYLPEVRGQ</sequence>
<feature type="signal peptide" evidence="1">
    <location>
        <begin position="1"/>
        <end position="18"/>
    </location>
</feature>
<keyword evidence="3" id="KW-1185">Reference proteome</keyword>